<proteinExistence type="predicted"/>
<sequence length="230" mass="26714">MKKGDIRKQEILNTAETLFCRKGYEQTSIQDILDCLHTSKGSFYHHYVSKESVLEGICSKRAEQIYQTISDQLDPDENVIVNLNILLSGIIPFRDEKLSFLMMLLPIFRTTDGKTVRHYYCEALSDCFREAVRLQIQKGKEEEIIFCPETQYVTDIILTTVHGLWTGICDHILICEEKNAEADISEILRMTECCRLMIERMLSLPYGTVELTDLQTIAFMCKQIHNHWIH</sequence>
<gene>
    <name evidence="1" type="ORF">JYE49_04570</name>
</gene>
<dbReference type="Proteomes" id="UP000682782">
    <property type="component" value="Chromosome"/>
</dbReference>
<evidence type="ECO:0000313" key="2">
    <source>
        <dbReference type="Proteomes" id="UP000682782"/>
    </source>
</evidence>
<evidence type="ECO:0000313" key="1">
    <source>
        <dbReference type="EMBL" id="QUC67975.1"/>
    </source>
</evidence>
<dbReference type="EMBL" id="CP068393">
    <property type="protein sequence ID" value="QUC67975.1"/>
    <property type="molecule type" value="Genomic_DNA"/>
</dbReference>
<name>A0AC61MY45_9FIRM</name>
<reference evidence="1" key="1">
    <citation type="submission" date="2021-01" db="EMBL/GenBank/DDBJ databases">
        <title>Complete genome sequence of Clostridiales bacterium R-7.</title>
        <authorList>
            <person name="Mahoney-Kurpe S.C."/>
            <person name="Palevich N."/>
            <person name="Koike S."/>
            <person name="Moon C.D."/>
            <person name="Attwood G.T."/>
        </authorList>
    </citation>
    <scope>NUCLEOTIDE SEQUENCE</scope>
    <source>
        <strain evidence="1">R-7</strain>
    </source>
</reference>
<keyword evidence="2" id="KW-1185">Reference proteome</keyword>
<organism evidence="1 2">
    <name type="scientific">Aristaeella hokkaidonensis</name>
    <dbReference type="NCBI Taxonomy" id="3046382"/>
    <lineage>
        <taxon>Bacteria</taxon>
        <taxon>Bacillati</taxon>
        <taxon>Bacillota</taxon>
        <taxon>Clostridia</taxon>
        <taxon>Eubacteriales</taxon>
        <taxon>Aristaeellaceae</taxon>
        <taxon>Aristaeella</taxon>
    </lineage>
</organism>
<accession>A0AC61MY45</accession>
<protein>
    <submittedName>
        <fullName evidence="1">TetR/AcrR family transcriptional regulator</fullName>
    </submittedName>
</protein>